<accession>W9YUN4</accession>
<evidence type="ECO:0000256" key="1">
    <source>
        <dbReference type="SAM" id="MobiDB-lite"/>
    </source>
</evidence>
<dbReference type="HOGENOM" id="CLU_645579_0_0_1"/>
<feature type="compositionally biased region" description="Polar residues" evidence="1">
    <location>
        <begin position="122"/>
        <end position="136"/>
    </location>
</feature>
<evidence type="ECO:0000313" key="3">
    <source>
        <dbReference type="Proteomes" id="UP000019484"/>
    </source>
</evidence>
<dbReference type="OrthoDB" id="506431at2759"/>
<feature type="region of interest" description="Disordered" evidence="1">
    <location>
        <begin position="100"/>
        <end position="177"/>
    </location>
</feature>
<name>W9YUN4_9EURO</name>
<protein>
    <submittedName>
        <fullName evidence="2">Uncharacterized protein</fullName>
    </submittedName>
</protein>
<reference evidence="2 3" key="1">
    <citation type="submission" date="2013-03" db="EMBL/GenBank/DDBJ databases">
        <title>The Genome Sequence of Capronia coronata CBS 617.96.</title>
        <authorList>
            <consortium name="The Broad Institute Genomics Platform"/>
            <person name="Cuomo C."/>
            <person name="de Hoog S."/>
            <person name="Gorbushina A."/>
            <person name="Walker B."/>
            <person name="Young S.K."/>
            <person name="Zeng Q."/>
            <person name="Gargeya S."/>
            <person name="Fitzgerald M."/>
            <person name="Haas B."/>
            <person name="Abouelleil A."/>
            <person name="Allen A.W."/>
            <person name="Alvarado L."/>
            <person name="Arachchi H.M."/>
            <person name="Berlin A.M."/>
            <person name="Chapman S.B."/>
            <person name="Gainer-Dewar J."/>
            <person name="Goldberg J."/>
            <person name="Griggs A."/>
            <person name="Gujja S."/>
            <person name="Hansen M."/>
            <person name="Howarth C."/>
            <person name="Imamovic A."/>
            <person name="Ireland A."/>
            <person name="Larimer J."/>
            <person name="McCowan C."/>
            <person name="Murphy C."/>
            <person name="Pearson M."/>
            <person name="Poon T.W."/>
            <person name="Priest M."/>
            <person name="Roberts A."/>
            <person name="Saif S."/>
            <person name="Shea T."/>
            <person name="Sisk P."/>
            <person name="Sykes S."/>
            <person name="Wortman J."/>
            <person name="Nusbaum C."/>
            <person name="Birren B."/>
        </authorList>
    </citation>
    <scope>NUCLEOTIDE SEQUENCE [LARGE SCALE GENOMIC DNA]</scope>
    <source>
        <strain evidence="2 3">CBS 617.96</strain>
    </source>
</reference>
<gene>
    <name evidence="2" type="ORF">A1O1_06363</name>
</gene>
<dbReference type="EMBL" id="AMWN01000005">
    <property type="protein sequence ID" value="EXJ85994.1"/>
    <property type="molecule type" value="Genomic_DNA"/>
</dbReference>
<sequence>MAKDTFPPEPPHWLLRGIQSAIFYYVSCVPCRESKQRRKAMQEVKAAQARQEKVVNTQPGFVRQPMAFQTNEAWAEELLLGPGPPKGYKADPLLERLRKEQKEAAKAEAKAAKVQDAATKKLGSQKSAQPEASTTQPPAPPVEASTEPSTTAKGKRRASLRSTDSKGNNYRLHSREDENLKNLGDRMFGRFHRATSSIYYDEGSRSLHPRAHSTSDESEVNDYFRGRNPSINSLHPPIVSQLPARREDVAWMLLGPPSAAVMAGAKRPVADQMRLPMCVVGSSKQYIIPKSEVAELVNPSTKGSDERHSDLESSDSSGQYDSDMDFENFSSSKVDESAEPPLPIRVKHLSEPVARPVPIYSPSVITRKPIETKRRDSWQFHYVASIPSDRSMEM</sequence>
<comment type="caution">
    <text evidence="2">The sequence shown here is derived from an EMBL/GenBank/DDBJ whole genome shotgun (WGS) entry which is preliminary data.</text>
</comment>
<proteinExistence type="predicted"/>
<evidence type="ECO:0000313" key="2">
    <source>
        <dbReference type="EMBL" id="EXJ85994.1"/>
    </source>
</evidence>
<dbReference type="eggNOG" id="ENOG502SM8K">
    <property type="taxonomic scope" value="Eukaryota"/>
</dbReference>
<dbReference type="Proteomes" id="UP000019484">
    <property type="component" value="Unassembled WGS sequence"/>
</dbReference>
<organism evidence="2 3">
    <name type="scientific">Capronia coronata CBS 617.96</name>
    <dbReference type="NCBI Taxonomy" id="1182541"/>
    <lineage>
        <taxon>Eukaryota</taxon>
        <taxon>Fungi</taxon>
        <taxon>Dikarya</taxon>
        <taxon>Ascomycota</taxon>
        <taxon>Pezizomycotina</taxon>
        <taxon>Eurotiomycetes</taxon>
        <taxon>Chaetothyriomycetidae</taxon>
        <taxon>Chaetothyriales</taxon>
        <taxon>Herpotrichiellaceae</taxon>
        <taxon>Capronia</taxon>
    </lineage>
</organism>
<dbReference type="AlphaFoldDB" id="W9YUN4"/>
<dbReference type="RefSeq" id="XP_007725432.1">
    <property type="nucleotide sequence ID" value="XM_007727242.1"/>
</dbReference>
<feature type="compositionally biased region" description="Basic and acidic residues" evidence="1">
    <location>
        <begin position="100"/>
        <end position="113"/>
    </location>
</feature>
<keyword evidence="3" id="KW-1185">Reference proteome</keyword>
<feature type="region of interest" description="Disordered" evidence="1">
    <location>
        <begin position="297"/>
        <end position="340"/>
    </location>
</feature>
<dbReference type="GeneID" id="19161231"/>